<evidence type="ECO:0000256" key="2">
    <source>
        <dbReference type="ARBA" id="ARBA00004651"/>
    </source>
</evidence>
<dbReference type="Proteomes" id="UP000295504">
    <property type="component" value="Unassembled WGS sequence"/>
</dbReference>
<keyword evidence="9 13" id="KW-1133">Transmembrane helix</keyword>
<sequence length="459" mass="50322">MENKNLIEGSILKSLLLLALPIMGTAFVQMAYNLTDIMWVGRLGSRAVASVGTAGFFTWFAMAPIFISKIGAEVGIAQSVGREDFDGAKKYIRHSLQTTIGLSVIYALILIIFRKPLIGFFNLKEIDVVNNAQLYLWIIGTGMTFFFLNPIFTAILNGYGKSKQPFLINTVGLIVNIILDPILILGFGRFSGYGVKGAAIATVLSQIIVTLLFISYLRKYTTVFHNIQLIRSIELRKLRSFMKLGIPVAVQSGLFTIIAMVIARYIANWGPVPVAVQKIGSQIEAISWATATGFSTAVSTFVGQNYGANKWERINKGYSSAFKFIGTIGVITSLLLIFAGEQIFTLFIKEPEAIEAGIIYLRILGYSQFFMCVEITTAGAFNGLGKTIPPSIVGITSNALRIPSCIILSSIIGLNGIWWSISMSSVLKGIIITAWFVLTIRRELPVNNEIIEIPRAAEI</sequence>
<feature type="transmembrane region" description="Helical" evidence="13">
    <location>
        <begin position="96"/>
        <end position="114"/>
    </location>
</feature>
<keyword evidence="6" id="KW-0050">Antiport</keyword>
<dbReference type="InterPro" id="IPR002528">
    <property type="entry name" value="MATE_fam"/>
</dbReference>
<evidence type="ECO:0000256" key="5">
    <source>
        <dbReference type="ARBA" id="ARBA00022448"/>
    </source>
</evidence>
<dbReference type="PANTHER" id="PTHR43298">
    <property type="entry name" value="MULTIDRUG RESISTANCE PROTEIN NORM-RELATED"/>
    <property type="match status" value="1"/>
</dbReference>
<comment type="caution">
    <text evidence="14">The sequence shown here is derived from an EMBL/GenBank/DDBJ whole genome shotgun (WGS) entry which is preliminary data.</text>
</comment>
<keyword evidence="11 13" id="KW-0472">Membrane</keyword>
<feature type="transmembrane region" description="Helical" evidence="13">
    <location>
        <begin position="417"/>
        <end position="438"/>
    </location>
</feature>
<feature type="transmembrane region" description="Helical" evidence="13">
    <location>
        <begin position="286"/>
        <end position="308"/>
    </location>
</feature>
<dbReference type="EMBL" id="SLYC01000040">
    <property type="protein sequence ID" value="TCP98445.1"/>
    <property type="molecule type" value="Genomic_DNA"/>
</dbReference>
<comment type="similarity">
    <text evidence="3">Belongs to the multi antimicrobial extrusion (MATE) (TC 2.A.66.1) family.</text>
</comment>
<feature type="transmembrane region" description="Helical" evidence="13">
    <location>
        <begin position="320"/>
        <end position="339"/>
    </location>
</feature>
<dbReference type="InterPro" id="IPR050222">
    <property type="entry name" value="MATE_MdtK"/>
</dbReference>
<keyword evidence="8 13" id="KW-0812">Transmembrane</keyword>
<keyword evidence="15" id="KW-1185">Reference proteome</keyword>
<dbReference type="GO" id="GO:0015297">
    <property type="term" value="F:antiporter activity"/>
    <property type="evidence" value="ECO:0007669"/>
    <property type="project" value="UniProtKB-KW"/>
</dbReference>
<evidence type="ECO:0000313" key="15">
    <source>
        <dbReference type="Proteomes" id="UP000295504"/>
    </source>
</evidence>
<comment type="function">
    <text evidence="1">Multidrug efflux pump.</text>
</comment>
<feature type="transmembrane region" description="Helical" evidence="13">
    <location>
        <begin position="193"/>
        <end position="217"/>
    </location>
</feature>
<evidence type="ECO:0000256" key="7">
    <source>
        <dbReference type="ARBA" id="ARBA00022475"/>
    </source>
</evidence>
<dbReference type="RefSeq" id="WP_132849352.1">
    <property type="nucleotide sequence ID" value="NZ_CP058648.1"/>
</dbReference>
<dbReference type="GO" id="GO:0042910">
    <property type="term" value="F:xenobiotic transmembrane transporter activity"/>
    <property type="evidence" value="ECO:0007669"/>
    <property type="project" value="InterPro"/>
</dbReference>
<dbReference type="PANTHER" id="PTHR43298:SF2">
    <property type="entry name" value="FMN_FAD EXPORTER YEEO-RELATED"/>
    <property type="match status" value="1"/>
</dbReference>
<protein>
    <recommendedName>
        <fullName evidence="4">Probable multidrug resistance protein NorM</fullName>
    </recommendedName>
    <alternativeName>
        <fullName evidence="12">Multidrug-efflux transporter</fullName>
    </alternativeName>
</protein>
<dbReference type="CDD" id="cd13140">
    <property type="entry name" value="MATE_like_1"/>
    <property type="match status" value="1"/>
</dbReference>
<proteinExistence type="inferred from homology"/>
<accession>A0A4R2T8B4</accession>
<organism evidence="14 15">
    <name type="scientific">Serpentinicella alkaliphila</name>
    <dbReference type="NCBI Taxonomy" id="1734049"/>
    <lineage>
        <taxon>Bacteria</taxon>
        <taxon>Bacillati</taxon>
        <taxon>Bacillota</taxon>
        <taxon>Clostridia</taxon>
        <taxon>Peptostreptococcales</taxon>
        <taxon>Natronincolaceae</taxon>
        <taxon>Serpentinicella</taxon>
    </lineage>
</organism>
<keyword evidence="7" id="KW-1003">Cell membrane</keyword>
<dbReference type="PIRSF" id="PIRSF006603">
    <property type="entry name" value="DinF"/>
    <property type="match status" value="1"/>
</dbReference>
<dbReference type="GO" id="GO:0006811">
    <property type="term" value="P:monoatomic ion transport"/>
    <property type="evidence" value="ECO:0007669"/>
    <property type="project" value="UniProtKB-KW"/>
</dbReference>
<gene>
    <name evidence="14" type="ORF">EDD79_104027</name>
</gene>
<evidence type="ECO:0000313" key="14">
    <source>
        <dbReference type="EMBL" id="TCP98445.1"/>
    </source>
</evidence>
<evidence type="ECO:0000256" key="4">
    <source>
        <dbReference type="ARBA" id="ARBA00020268"/>
    </source>
</evidence>
<feature type="transmembrane region" description="Helical" evidence="13">
    <location>
        <begin position="134"/>
        <end position="159"/>
    </location>
</feature>
<evidence type="ECO:0000256" key="6">
    <source>
        <dbReference type="ARBA" id="ARBA00022449"/>
    </source>
</evidence>
<keyword evidence="5" id="KW-0813">Transport</keyword>
<dbReference type="GO" id="GO:0005886">
    <property type="term" value="C:plasma membrane"/>
    <property type="evidence" value="ECO:0007669"/>
    <property type="project" value="UniProtKB-SubCell"/>
</dbReference>
<evidence type="ECO:0000256" key="11">
    <source>
        <dbReference type="ARBA" id="ARBA00023136"/>
    </source>
</evidence>
<evidence type="ECO:0000256" key="10">
    <source>
        <dbReference type="ARBA" id="ARBA00023065"/>
    </source>
</evidence>
<evidence type="ECO:0000256" key="1">
    <source>
        <dbReference type="ARBA" id="ARBA00003408"/>
    </source>
</evidence>
<feature type="transmembrane region" description="Helical" evidence="13">
    <location>
        <begin position="166"/>
        <end position="187"/>
    </location>
</feature>
<evidence type="ECO:0000256" key="3">
    <source>
        <dbReference type="ARBA" id="ARBA00010199"/>
    </source>
</evidence>
<dbReference type="InterPro" id="IPR048279">
    <property type="entry name" value="MdtK-like"/>
</dbReference>
<feature type="transmembrane region" description="Helical" evidence="13">
    <location>
        <begin position="244"/>
        <end position="266"/>
    </location>
</feature>
<evidence type="ECO:0000256" key="13">
    <source>
        <dbReference type="SAM" id="Phobius"/>
    </source>
</evidence>
<dbReference type="NCBIfam" id="TIGR00797">
    <property type="entry name" value="matE"/>
    <property type="match status" value="1"/>
</dbReference>
<dbReference type="AlphaFoldDB" id="A0A4R2T8B4"/>
<evidence type="ECO:0000256" key="9">
    <source>
        <dbReference type="ARBA" id="ARBA00022989"/>
    </source>
</evidence>
<evidence type="ECO:0000256" key="12">
    <source>
        <dbReference type="ARBA" id="ARBA00031636"/>
    </source>
</evidence>
<dbReference type="OrthoDB" id="9776324at2"/>
<feature type="transmembrane region" description="Helical" evidence="13">
    <location>
        <begin position="47"/>
        <end position="67"/>
    </location>
</feature>
<keyword evidence="10" id="KW-0406">Ion transport</keyword>
<feature type="transmembrane region" description="Helical" evidence="13">
    <location>
        <begin position="12"/>
        <end position="32"/>
    </location>
</feature>
<name>A0A4R2T8B4_9FIRM</name>
<dbReference type="Pfam" id="PF01554">
    <property type="entry name" value="MatE"/>
    <property type="match status" value="2"/>
</dbReference>
<evidence type="ECO:0000256" key="8">
    <source>
        <dbReference type="ARBA" id="ARBA00022692"/>
    </source>
</evidence>
<comment type="subcellular location">
    <subcellularLocation>
        <location evidence="2">Cell membrane</location>
        <topology evidence="2">Multi-pass membrane protein</topology>
    </subcellularLocation>
</comment>
<reference evidence="14 15" key="1">
    <citation type="submission" date="2019-03" db="EMBL/GenBank/DDBJ databases">
        <title>Genomic Encyclopedia of Type Strains, Phase IV (KMG-IV): sequencing the most valuable type-strain genomes for metagenomic binning, comparative biology and taxonomic classification.</title>
        <authorList>
            <person name="Goeker M."/>
        </authorList>
    </citation>
    <scope>NUCLEOTIDE SEQUENCE [LARGE SCALE GENOMIC DNA]</scope>
    <source>
        <strain evidence="14 15">DSM 100013</strain>
    </source>
</reference>